<keyword evidence="3" id="KW-0378">Hydrolase</keyword>
<dbReference type="InterPro" id="IPR035437">
    <property type="entry name" value="SNase_OB-fold_sf"/>
</dbReference>
<keyword evidence="4" id="KW-0472">Membrane</keyword>
<organism evidence="6 7">
    <name type="scientific">Candidatus Roizmanbacteria bacterium GW2011_GWA2_36_23</name>
    <dbReference type="NCBI Taxonomy" id="1618480"/>
    <lineage>
        <taxon>Bacteria</taxon>
        <taxon>Candidatus Roizmaniibacteriota</taxon>
    </lineage>
</organism>
<keyword evidence="1" id="KW-0540">Nuclease</keyword>
<comment type="caution">
    <text evidence="6">The sequence shown here is derived from an EMBL/GenBank/DDBJ whole genome shotgun (WGS) entry which is preliminary data.</text>
</comment>
<evidence type="ECO:0000256" key="2">
    <source>
        <dbReference type="ARBA" id="ARBA00022759"/>
    </source>
</evidence>
<dbReference type="STRING" id="1618480.US11_C0009G0021"/>
<evidence type="ECO:0000313" key="7">
    <source>
        <dbReference type="Proteomes" id="UP000034344"/>
    </source>
</evidence>
<dbReference type="Proteomes" id="UP000034344">
    <property type="component" value="Unassembled WGS sequence"/>
</dbReference>
<dbReference type="PANTHER" id="PTHR12302">
    <property type="entry name" value="EBNA2 BINDING PROTEIN P100"/>
    <property type="match status" value="1"/>
</dbReference>
<dbReference type="PANTHER" id="PTHR12302:SF3">
    <property type="entry name" value="SERINE_THREONINE-PROTEIN KINASE 31"/>
    <property type="match status" value="1"/>
</dbReference>
<dbReference type="PROSITE" id="PS50830">
    <property type="entry name" value="TNASE_3"/>
    <property type="match status" value="1"/>
</dbReference>
<evidence type="ECO:0000256" key="1">
    <source>
        <dbReference type="ARBA" id="ARBA00022722"/>
    </source>
</evidence>
<dbReference type="EMBL" id="LBRS01000009">
    <property type="protein sequence ID" value="KKQ01409.1"/>
    <property type="molecule type" value="Genomic_DNA"/>
</dbReference>
<name>A0A0G0GNJ2_9BACT</name>
<sequence>MMKNIIIFILLFIATVSLIINYRLYMLQKKSAPTTTGFISAKVIKVIDGDTFDLENGERIRLYEINAPEYPKGCLALEAKTRLENLILNKKVNYKKITKDNFGRIVAYVNVDKLLINEILAEEGLAVYTKGKNLTENSIMIERAQEKAELAERGIWSSLCQTKKEGCLIKGNYREADNTRIYHMPNCYNYEKTTIRPGTSDKWFCTEEEATTTGFVKSKDCPKYN</sequence>
<dbReference type="Gene3D" id="2.40.50.90">
    <property type="match status" value="1"/>
</dbReference>
<keyword evidence="4" id="KW-0812">Transmembrane</keyword>
<evidence type="ECO:0000256" key="3">
    <source>
        <dbReference type="ARBA" id="ARBA00022801"/>
    </source>
</evidence>
<dbReference type="InterPro" id="IPR016071">
    <property type="entry name" value="Staphylococal_nuclease_OB-fold"/>
</dbReference>
<keyword evidence="2" id="KW-0255">Endonuclease</keyword>
<dbReference type="GO" id="GO:0016787">
    <property type="term" value="F:hydrolase activity"/>
    <property type="evidence" value="ECO:0007669"/>
    <property type="project" value="UniProtKB-KW"/>
</dbReference>
<protein>
    <submittedName>
        <fullName evidence="6">Nuclease</fullName>
    </submittedName>
</protein>
<dbReference type="Pfam" id="PF00565">
    <property type="entry name" value="SNase"/>
    <property type="match status" value="1"/>
</dbReference>
<proteinExistence type="predicted"/>
<dbReference type="SMART" id="SM00318">
    <property type="entry name" value="SNc"/>
    <property type="match status" value="1"/>
</dbReference>
<accession>A0A0G0GNJ2</accession>
<dbReference type="GO" id="GO:0004519">
    <property type="term" value="F:endonuclease activity"/>
    <property type="evidence" value="ECO:0007669"/>
    <property type="project" value="UniProtKB-KW"/>
</dbReference>
<evidence type="ECO:0000259" key="5">
    <source>
        <dbReference type="PROSITE" id="PS50830"/>
    </source>
</evidence>
<dbReference type="SUPFAM" id="SSF50199">
    <property type="entry name" value="Staphylococcal nuclease"/>
    <property type="match status" value="1"/>
</dbReference>
<dbReference type="AlphaFoldDB" id="A0A0G0GNJ2"/>
<gene>
    <name evidence="6" type="ORF">US11_C0009G0021</name>
</gene>
<feature type="transmembrane region" description="Helical" evidence="4">
    <location>
        <begin position="6"/>
        <end position="25"/>
    </location>
</feature>
<evidence type="ECO:0000256" key="4">
    <source>
        <dbReference type="SAM" id="Phobius"/>
    </source>
</evidence>
<keyword evidence="4" id="KW-1133">Transmembrane helix</keyword>
<feature type="domain" description="TNase-like" evidence="5">
    <location>
        <begin position="37"/>
        <end position="158"/>
    </location>
</feature>
<reference evidence="6 7" key="1">
    <citation type="journal article" date="2015" name="Nature">
        <title>rRNA introns, odd ribosomes, and small enigmatic genomes across a large radiation of phyla.</title>
        <authorList>
            <person name="Brown C.T."/>
            <person name="Hug L.A."/>
            <person name="Thomas B.C."/>
            <person name="Sharon I."/>
            <person name="Castelle C.J."/>
            <person name="Singh A."/>
            <person name="Wilkins M.J."/>
            <person name="Williams K.H."/>
            <person name="Banfield J.F."/>
        </authorList>
    </citation>
    <scope>NUCLEOTIDE SEQUENCE [LARGE SCALE GENOMIC DNA]</scope>
</reference>
<evidence type="ECO:0000313" key="6">
    <source>
        <dbReference type="EMBL" id="KKQ01409.1"/>
    </source>
</evidence>